<evidence type="ECO:0000313" key="3">
    <source>
        <dbReference type="Proteomes" id="UP000653644"/>
    </source>
</evidence>
<sequence>MDQFQVAHDRMPEPFDAFVVDVHVVRTPTSYGRREGEVAAGFGKQVPAVEVAAAVHHEHCRGDVDGRQGDVDHGGGDTGGSP</sequence>
<proteinExistence type="predicted"/>
<reference evidence="3" key="1">
    <citation type="journal article" date="2019" name="Int. J. Syst. Evol. Microbiol.">
        <title>The Global Catalogue of Microorganisms (GCM) 10K type strain sequencing project: providing services to taxonomists for standard genome sequencing and annotation.</title>
        <authorList>
            <consortium name="The Broad Institute Genomics Platform"/>
            <consortium name="The Broad Institute Genome Sequencing Center for Infectious Disease"/>
            <person name="Wu L."/>
            <person name="Ma J."/>
        </authorList>
    </citation>
    <scope>NUCLEOTIDE SEQUENCE [LARGE SCALE GENOMIC DNA]</scope>
    <source>
        <strain evidence="3">JCM 4733</strain>
    </source>
</reference>
<name>A0ABQ3DC27_9ACTN</name>
<keyword evidence="3" id="KW-1185">Reference proteome</keyword>
<evidence type="ECO:0000313" key="2">
    <source>
        <dbReference type="EMBL" id="GHA75684.1"/>
    </source>
</evidence>
<accession>A0ABQ3DC27</accession>
<comment type="caution">
    <text evidence="2">The sequence shown here is derived from an EMBL/GenBank/DDBJ whole genome shotgun (WGS) entry which is preliminary data.</text>
</comment>
<evidence type="ECO:0000256" key="1">
    <source>
        <dbReference type="SAM" id="MobiDB-lite"/>
    </source>
</evidence>
<feature type="region of interest" description="Disordered" evidence="1">
    <location>
        <begin position="61"/>
        <end position="82"/>
    </location>
</feature>
<dbReference type="EMBL" id="BMVN01000106">
    <property type="protein sequence ID" value="GHA75684.1"/>
    <property type="molecule type" value="Genomic_DNA"/>
</dbReference>
<dbReference type="Proteomes" id="UP000653644">
    <property type="component" value="Unassembled WGS sequence"/>
</dbReference>
<organism evidence="2 3">
    <name type="scientific">Streptomyces canarius</name>
    <dbReference type="NCBI Taxonomy" id="285453"/>
    <lineage>
        <taxon>Bacteria</taxon>
        <taxon>Bacillati</taxon>
        <taxon>Actinomycetota</taxon>
        <taxon>Actinomycetes</taxon>
        <taxon>Kitasatosporales</taxon>
        <taxon>Streptomycetaceae</taxon>
        <taxon>Streptomyces</taxon>
    </lineage>
</organism>
<feature type="compositionally biased region" description="Basic and acidic residues" evidence="1">
    <location>
        <begin position="61"/>
        <end position="75"/>
    </location>
</feature>
<gene>
    <name evidence="2" type="ORF">GCM10010345_92350</name>
</gene>
<protein>
    <submittedName>
        <fullName evidence="2">Uncharacterized protein</fullName>
    </submittedName>
</protein>